<dbReference type="Proteomes" id="UP001634007">
    <property type="component" value="Unassembled WGS sequence"/>
</dbReference>
<reference evidence="1 2" key="1">
    <citation type="submission" date="2024-11" db="EMBL/GenBank/DDBJ databases">
        <title>Chromosome-level genome assembly of Eucalyptus globulus Labill. provides insights into its genome evolution.</title>
        <authorList>
            <person name="Li X."/>
        </authorList>
    </citation>
    <scope>NUCLEOTIDE SEQUENCE [LARGE SCALE GENOMIC DNA]</scope>
    <source>
        <strain evidence="1">CL2024</strain>
        <tissue evidence="1">Fresh tender leaves</tissue>
    </source>
</reference>
<sequence length="52" mass="5543">MPNSNRASGRGGVLLGILSCICCGKPNTTEIIQLLIFDSCNVGTTFLSIQWV</sequence>
<gene>
    <name evidence="1" type="ORF">ACJRO7_025667</name>
</gene>
<comment type="caution">
    <text evidence="1">The sequence shown here is derived from an EMBL/GenBank/DDBJ whole genome shotgun (WGS) entry which is preliminary data.</text>
</comment>
<name>A0ABD3KA37_EUCGL</name>
<keyword evidence="2" id="KW-1185">Reference proteome</keyword>
<proteinExistence type="predicted"/>
<accession>A0ABD3KA37</accession>
<evidence type="ECO:0000313" key="1">
    <source>
        <dbReference type="EMBL" id="KAL3736765.1"/>
    </source>
</evidence>
<evidence type="ECO:0000313" key="2">
    <source>
        <dbReference type="Proteomes" id="UP001634007"/>
    </source>
</evidence>
<protein>
    <submittedName>
        <fullName evidence="1">Uncharacterized protein</fullName>
    </submittedName>
</protein>
<organism evidence="1 2">
    <name type="scientific">Eucalyptus globulus</name>
    <name type="common">Tasmanian blue gum</name>
    <dbReference type="NCBI Taxonomy" id="34317"/>
    <lineage>
        <taxon>Eukaryota</taxon>
        <taxon>Viridiplantae</taxon>
        <taxon>Streptophyta</taxon>
        <taxon>Embryophyta</taxon>
        <taxon>Tracheophyta</taxon>
        <taxon>Spermatophyta</taxon>
        <taxon>Magnoliopsida</taxon>
        <taxon>eudicotyledons</taxon>
        <taxon>Gunneridae</taxon>
        <taxon>Pentapetalae</taxon>
        <taxon>rosids</taxon>
        <taxon>malvids</taxon>
        <taxon>Myrtales</taxon>
        <taxon>Myrtaceae</taxon>
        <taxon>Myrtoideae</taxon>
        <taxon>Eucalypteae</taxon>
        <taxon>Eucalyptus</taxon>
    </lineage>
</organism>
<dbReference type="EMBL" id="JBJKBG010000006">
    <property type="protein sequence ID" value="KAL3736765.1"/>
    <property type="molecule type" value="Genomic_DNA"/>
</dbReference>
<dbReference type="AlphaFoldDB" id="A0ABD3KA37"/>